<protein>
    <recommendedName>
        <fullName evidence="4">Yeast cell wall synthesis Kre9/Knh1-like N-terminal domain-containing protein</fullName>
    </recommendedName>
</protein>
<dbReference type="AlphaFoldDB" id="K9FRE8"/>
<feature type="compositionally biased region" description="Low complexity" evidence="2">
    <location>
        <begin position="121"/>
        <end position="178"/>
    </location>
</feature>
<dbReference type="OrthoDB" id="5316007at2759"/>
<gene>
    <name evidence="5" type="ORF">PDIG_54550</name>
</gene>
<feature type="signal peptide" evidence="3">
    <location>
        <begin position="1"/>
        <end position="18"/>
    </location>
</feature>
<dbReference type="PANTHER" id="PTHR35185:SF1">
    <property type="entry name" value="UPF0619 GPI-ANCHORED MEMBRANE PROTEIN C1322.10"/>
    <property type="match status" value="1"/>
</dbReference>
<dbReference type="EMBL" id="AKCT01000216">
    <property type="protein sequence ID" value="EKV10967.1"/>
    <property type="molecule type" value="Genomic_DNA"/>
</dbReference>
<keyword evidence="1 3" id="KW-0732">Signal</keyword>
<evidence type="ECO:0000313" key="6">
    <source>
        <dbReference type="Proteomes" id="UP000009882"/>
    </source>
</evidence>
<feature type="domain" description="Yeast cell wall synthesis Kre9/Knh1-like N-terminal" evidence="4">
    <location>
        <begin position="23"/>
        <end position="109"/>
    </location>
</feature>
<feature type="region of interest" description="Disordered" evidence="2">
    <location>
        <begin position="114"/>
        <end position="178"/>
    </location>
</feature>
<accession>K9FRE8</accession>
<dbReference type="Proteomes" id="UP000009882">
    <property type="component" value="Unassembled WGS sequence"/>
</dbReference>
<dbReference type="InterPro" id="IPR052479">
    <property type="entry name" value="GPI-anchor_Adhesion_Reg"/>
</dbReference>
<proteinExistence type="predicted"/>
<dbReference type="OMA" id="PSSDTEW"/>
<feature type="region of interest" description="Disordered" evidence="2">
    <location>
        <begin position="206"/>
        <end position="250"/>
    </location>
</feature>
<keyword evidence="6" id="KW-1185">Reference proteome</keyword>
<evidence type="ECO:0000313" key="5">
    <source>
        <dbReference type="EMBL" id="EKV10967.1"/>
    </source>
</evidence>
<comment type="caution">
    <text evidence="5">The sequence shown here is derived from an EMBL/GenBank/DDBJ whole genome shotgun (WGS) entry which is preliminary data.</text>
</comment>
<evidence type="ECO:0000259" key="4">
    <source>
        <dbReference type="Pfam" id="PF10342"/>
    </source>
</evidence>
<feature type="compositionally biased region" description="Low complexity" evidence="2">
    <location>
        <begin position="206"/>
        <end position="247"/>
    </location>
</feature>
<evidence type="ECO:0000256" key="3">
    <source>
        <dbReference type="SAM" id="SignalP"/>
    </source>
</evidence>
<dbReference type="Pfam" id="PF10342">
    <property type="entry name" value="Kre9_KNH"/>
    <property type="match status" value="1"/>
</dbReference>
<evidence type="ECO:0000256" key="2">
    <source>
        <dbReference type="SAM" id="MobiDB-lite"/>
    </source>
</evidence>
<dbReference type="HOGENOM" id="CLU_1107439_0_0_1"/>
<reference evidence="6" key="1">
    <citation type="journal article" date="2012" name="BMC Genomics">
        <title>Genome sequence of the necrotrophic fungus Penicillium digitatum, the main postharvest pathogen of citrus.</title>
        <authorList>
            <person name="Marcet-Houben M."/>
            <person name="Ballester A.-R."/>
            <person name="de la Fuente B."/>
            <person name="Harries E."/>
            <person name="Marcos J.F."/>
            <person name="Gonzalez-Candelas L."/>
            <person name="Gabaldon T."/>
        </authorList>
    </citation>
    <scope>NUCLEOTIDE SEQUENCE [LARGE SCALE GENOMIC DNA]</scope>
    <source>
        <strain evidence="6">PHI26 / CECT 20796</strain>
    </source>
</reference>
<sequence>MRYSFTVAALSLLSSAFAITITTPKSDTVWDFSTAKTIKFTSDSSDPSVISIILRSQDGSFQTKLADNVKTSEGEYTTQPNPSISNGNDYEIQIIDSAGQLAVSDIFTVKKGVSNDGAAPSSSSTSSSTTTTTTTTTTSSSSSSSSTTSSVTISTSVAPTLTSSESSTPTSSTSPLSSSGMIQLRTILQGFHTNTHFFIADSITTTTTSSSSSSSTSSSTTASSTSSDTSSTSASTSALHSTGAASSQSSTPKGAIALVGAAFALFYL</sequence>
<dbReference type="eggNOG" id="ENOG502RPDY">
    <property type="taxonomic scope" value="Eukaryota"/>
</dbReference>
<dbReference type="InterPro" id="IPR018466">
    <property type="entry name" value="Kre9/Knh1-like_N"/>
</dbReference>
<dbReference type="STRING" id="1170229.K9FRE8"/>
<evidence type="ECO:0000256" key="1">
    <source>
        <dbReference type="ARBA" id="ARBA00022729"/>
    </source>
</evidence>
<name>K9FRE8_PEND2</name>
<feature type="chain" id="PRO_5003930534" description="Yeast cell wall synthesis Kre9/Knh1-like N-terminal domain-containing protein" evidence="3">
    <location>
        <begin position="19"/>
        <end position="268"/>
    </location>
</feature>
<dbReference type="InParanoid" id="K9FRE8"/>
<organism evidence="5 6">
    <name type="scientific">Penicillium digitatum (strain PHI26 / CECT 20796)</name>
    <name type="common">Green mold</name>
    <dbReference type="NCBI Taxonomy" id="1170229"/>
    <lineage>
        <taxon>Eukaryota</taxon>
        <taxon>Fungi</taxon>
        <taxon>Dikarya</taxon>
        <taxon>Ascomycota</taxon>
        <taxon>Pezizomycotina</taxon>
        <taxon>Eurotiomycetes</taxon>
        <taxon>Eurotiomycetidae</taxon>
        <taxon>Eurotiales</taxon>
        <taxon>Aspergillaceae</taxon>
        <taxon>Penicillium</taxon>
    </lineage>
</organism>
<dbReference type="PANTHER" id="PTHR35185">
    <property type="entry name" value="SERINE/THREONINE-RICH PROTEIN ADG2-RELATED"/>
    <property type="match status" value="1"/>
</dbReference>